<protein>
    <submittedName>
        <fullName evidence="3">Uncharacterized protein</fullName>
    </submittedName>
</protein>
<proteinExistence type="predicted"/>
<dbReference type="Proteomes" id="UP000046395">
    <property type="component" value="Unassembled WGS sequence"/>
</dbReference>
<evidence type="ECO:0000313" key="3">
    <source>
        <dbReference type="WBParaSite" id="TMUE_1000003192.1"/>
    </source>
</evidence>
<organism evidence="2 3">
    <name type="scientific">Trichuris muris</name>
    <name type="common">Mouse whipworm</name>
    <dbReference type="NCBI Taxonomy" id="70415"/>
    <lineage>
        <taxon>Eukaryota</taxon>
        <taxon>Metazoa</taxon>
        <taxon>Ecdysozoa</taxon>
        <taxon>Nematoda</taxon>
        <taxon>Enoplea</taxon>
        <taxon>Dorylaimia</taxon>
        <taxon>Trichinellida</taxon>
        <taxon>Trichuridae</taxon>
        <taxon>Trichuris</taxon>
    </lineage>
</organism>
<evidence type="ECO:0000313" key="2">
    <source>
        <dbReference type="Proteomes" id="UP000046395"/>
    </source>
</evidence>
<dbReference type="AlphaFoldDB" id="A0A5S6Q8B4"/>
<feature type="region of interest" description="Disordered" evidence="1">
    <location>
        <begin position="38"/>
        <end position="79"/>
    </location>
</feature>
<keyword evidence="2" id="KW-1185">Reference proteome</keyword>
<evidence type="ECO:0000256" key="1">
    <source>
        <dbReference type="SAM" id="MobiDB-lite"/>
    </source>
</evidence>
<accession>A0A5S6Q8B4</accession>
<name>A0A5S6Q8B4_TRIMR</name>
<reference evidence="3" key="1">
    <citation type="submission" date="2019-12" db="UniProtKB">
        <authorList>
            <consortium name="WormBaseParasite"/>
        </authorList>
    </citation>
    <scope>IDENTIFICATION</scope>
</reference>
<feature type="compositionally biased region" description="Basic and acidic residues" evidence="1">
    <location>
        <begin position="38"/>
        <end position="59"/>
    </location>
</feature>
<dbReference type="WBParaSite" id="TMUE_1000003192.1">
    <property type="protein sequence ID" value="TMUE_1000003192.1"/>
    <property type="gene ID" value="WBGene00298640"/>
</dbReference>
<sequence>MGDDVIKADPKVEERSSTYKATSFAAWSFSAVLLNARRNENSPEGYGRRPDEQKLEGRRSARPLSSASPREGVAKMRANYAGRNGVVPAASRRADRSNPMNHGVLTVRVSSGSMLVRTTVCSLECHRRLAGLRLASAVAGCHGRHNCRPPVSSMSALSFPRSRC</sequence>